<evidence type="ECO:0000256" key="1">
    <source>
        <dbReference type="ARBA" id="ARBA00012018"/>
    </source>
</evidence>
<organism evidence="9 10">
    <name type="scientific">Anaeromonas frigoriresistens</name>
    <dbReference type="NCBI Taxonomy" id="2683708"/>
    <lineage>
        <taxon>Bacteria</taxon>
        <taxon>Bacillati</taxon>
        <taxon>Bacillota</taxon>
        <taxon>Tissierellia</taxon>
        <taxon>Tissierellales</taxon>
        <taxon>Thermohalobacteraceae</taxon>
        <taxon>Anaeromonas</taxon>
    </lineage>
</organism>
<dbReference type="SMART" id="SM00770">
    <property type="entry name" value="Zn_dep_PLPC"/>
    <property type="match status" value="1"/>
</dbReference>
<evidence type="ECO:0000256" key="6">
    <source>
        <dbReference type="ARBA" id="ARBA00022833"/>
    </source>
</evidence>
<dbReference type="InterPro" id="IPR029002">
    <property type="entry name" value="PLPC/GPLD1"/>
</dbReference>
<dbReference type="RefSeq" id="WP_203365156.1">
    <property type="nucleotide sequence ID" value="NZ_WSFT01000013.1"/>
</dbReference>
<proteinExistence type="predicted"/>
<name>A0A942Z5B0_9FIRM</name>
<feature type="domain" description="Zn-dependent PLC" evidence="8">
    <location>
        <begin position="21"/>
        <end position="237"/>
    </location>
</feature>
<dbReference type="Pfam" id="PF00882">
    <property type="entry name" value="Zn_dep_PLPC"/>
    <property type="match status" value="1"/>
</dbReference>
<evidence type="ECO:0000256" key="2">
    <source>
        <dbReference type="ARBA" id="ARBA00018391"/>
    </source>
</evidence>
<dbReference type="InterPro" id="IPR001531">
    <property type="entry name" value="Zn_PLipaseC"/>
</dbReference>
<keyword evidence="4" id="KW-0732">Signal</keyword>
<evidence type="ECO:0000256" key="4">
    <source>
        <dbReference type="ARBA" id="ARBA00022729"/>
    </source>
</evidence>
<keyword evidence="3" id="KW-0479">Metal-binding</keyword>
<dbReference type="Gene3D" id="1.10.575.10">
    <property type="entry name" value="P1 Nuclease"/>
    <property type="match status" value="1"/>
</dbReference>
<evidence type="ECO:0000259" key="8">
    <source>
        <dbReference type="PROSITE" id="PS51346"/>
    </source>
</evidence>
<dbReference type="SUPFAM" id="SSF48537">
    <property type="entry name" value="Phospholipase C/P1 nuclease"/>
    <property type="match status" value="1"/>
</dbReference>
<evidence type="ECO:0000256" key="7">
    <source>
        <dbReference type="ARBA" id="ARBA00031285"/>
    </source>
</evidence>
<dbReference type="GO" id="GO:0008270">
    <property type="term" value="F:zinc ion binding"/>
    <property type="evidence" value="ECO:0007669"/>
    <property type="project" value="InterPro"/>
</dbReference>
<comment type="caution">
    <text evidence="9">The sequence shown here is derived from an EMBL/GenBank/DDBJ whole genome shotgun (WGS) entry which is preliminary data.</text>
</comment>
<keyword evidence="10" id="KW-1185">Reference proteome</keyword>
<keyword evidence="5" id="KW-0378">Hydrolase</keyword>
<gene>
    <name evidence="9" type="ORF">GOQ27_02095</name>
</gene>
<accession>A0A942Z5B0</accession>
<evidence type="ECO:0000313" key="10">
    <source>
        <dbReference type="Proteomes" id="UP000724672"/>
    </source>
</evidence>
<dbReference type="GO" id="GO:0034480">
    <property type="term" value="F:phosphatidylcholine phospholipase C activity"/>
    <property type="evidence" value="ECO:0007669"/>
    <property type="project" value="UniProtKB-EC"/>
</dbReference>
<dbReference type="InterPro" id="IPR008947">
    <property type="entry name" value="PLipase_C/P1_nuclease_dom_sf"/>
</dbReference>
<dbReference type="EC" id="3.1.4.3" evidence="1"/>
<evidence type="ECO:0000256" key="3">
    <source>
        <dbReference type="ARBA" id="ARBA00022723"/>
    </source>
</evidence>
<dbReference type="PROSITE" id="PS51346">
    <property type="entry name" value="PROKAR_ZN_DEPEND_PLPC_2"/>
    <property type="match status" value="1"/>
</dbReference>
<evidence type="ECO:0000313" key="9">
    <source>
        <dbReference type="EMBL" id="MBS4537231.1"/>
    </source>
</evidence>
<sequence length="239" mass="28961">MNKFERYYGMAFKSILWGLNPFKKKIIRTECKVHRFINYQSLKLLANHDYIKEFELYNHYLEEMNRGVVWADQDFKSTGHFYSPTKRRGMYGHLNARSLTRKYYDKALFHWEKGHKSRSIFFLGAAVHIIQDMTIPQHVNIRLLDNHRQYENFVKTTYDIVKEFRTHKKPIQFKKLDSYIIFNGKTALRAYKKYKKIDDSRERYYRLTKCSLPLAQRTTAGCMLMFLRDIGFYKENQKK</sequence>
<dbReference type="AlphaFoldDB" id="A0A942Z5B0"/>
<keyword evidence="6" id="KW-0862">Zinc</keyword>
<protein>
    <recommendedName>
        <fullName evidence="2">Phospholipase C</fullName>
        <ecNumber evidence="1">3.1.4.3</ecNumber>
    </recommendedName>
    <alternativeName>
        <fullName evidence="7">Phosphatidylcholine cholinephosphohydrolase</fullName>
    </alternativeName>
</protein>
<reference evidence="9" key="1">
    <citation type="submission" date="2019-12" db="EMBL/GenBank/DDBJ databases">
        <title>Clostridiaceae gen. nov. sp. nov., isolated from sediment in Xinjiang, China.</title>
        <authorList>
            <person name="Zhang R."/>
        </authorList>
    </citation>
    <scope>NUCLEOTIDE SEQUENCE</scope>
    <source>
        <strain evidence="9">D2Q-11</strain>
    </source>
</reference>
<dbReference type="EMBL" id="WSFT01000013">
    <property type="protein sequence ID" value="MBS4537231.1"/>
    <property type="molecule type" value="Genomic_DNA"/>
</dbReference>
<evidence type="ECO:0000256" key="5">
    <source>
        <dbReference type="ARBA" id="ARBA00022801"/>
    </source>
</evidence>
<dbReference type="Proteomes" id="UP000724672">
    <property type="component" value="Unassembled WGS sequence"/>
</dbReference>
<dbReference type="CDD" id="cd11009">
    <property type="entry name" value="Zn_dep_PLPC"/>
    <property type="match status" value="1"/>
</dbReference>